<sequence length="53" mass="6071">MQKCVSEFTSFSTGEASDICQREKCKTINDDDLLWAMTTLGFAEYVEPLKIYL</sequence>
<gene>
    <name evidence="5" type="primary">NFYB2</name>
    <name evidence="5" type="ORF">KSP39_PZI015475</name>
</gene>
<evidence type="ECO:0000313" key="5">
    <source>
        <dbReference type="EMBL" id="KAK8933352.1"/>
    </source>
</evidence>
<dbReference type="GO" id="GO:0001228">
    <property type="term" value="F:DNA-binding transcription activator activity, RNA polymerase II-specific"/>
    <property type="evidence" value="ECO:0007669"/>
    <property type="project" value="InterPro"/>
</dbReference>
<dbReference type="Gene3D" id="1.10.20.10">
    <property type="entry name" value="Histone, subunit A"/>
    <property type="match status" value="1"/>
</dbReference>
<evidence type="ECO:0000259" key="4">
    <source>
        <dbReference type="Pfam" id="PF00808"/>
    </source>
</evidence>
<proteinExistence type="inferred from homology"/>
<reference evidence="5 6" key="1">
    <citation type="journal article" date="2022" name="Nat. Plants">
        <title>Genomes of leafy and leafless Platanthera orchids illuminate the evolution of mycoheterotrophy.</title>
        <authorList>
            <person name="Li M.H."/>
            <person name="Liu K.W."/>
            <person name="Li Z."/>
            <person name="Lu H.C."/>
            <person name="Ye Q.L."/>
            <person name="Zhang D."/>
            <person name="Wang J.Y."/>
            <person name="Li Y.F."/>
            <person name="Zhong Z.M."/>
            <person name="Liu X."/>
            <person name="Yu X."/>
            <person name="Liu D.K."/>
            <person name="Tu X.D."/>
            <person name="Liu B."/>
            <person name="Hao Y."/>
            <person name="Liao X.Y."/>
            <person name="Jiang Y.T."/>
            <person name="Sun W.H."/>
            <person name="Chen J."/>
            <person name="Chen Y.Q."/>
            <person name="Ai Y."/>
            <person name="Zhai J.W."/>
            <person name="Wu S.S."/>
            <person name="Zhou Z."/>
            <person name="Hsiao Y.Y."/>
            <person name="Wu W.L."/>
            <person name="Chen Y.Y."/>
            <person name="Lin Y.F."/>
            <person name="Hsu J.L."/>
            <person name="Li C.Y."/>
            <person name="Wang Z.W."/>
            <person name="Zhao X."/>
            <person name="Zhong W.Y."/>
            <person name="Ma X.K."/>
            <person name="Ma L."/>
            <person name="Huang J."/>
            <person name="Chen G.Z."/>
            <person name="Huang M.Z."/>
            <person name="Huang L."/>
            <person name="Peng D.H."/>
            <person name="Luo Y.B."/>
            <person name="Zou S.Q."/>
            <person name="Chen S.P."/>
            <person name="Lan S."/>
            <person name="Tsai W.C."/>
            <person name="Van de Peer Y."/>
            <person name="Liu Z.J."/>
        </authorList>
    </citation>
    <scope>NUCLEOTIDE SEQUENCE [LARGE SCALE GENOMIC DNA]</scope>
    <source>
        <strain evidence="5">Lor287</strain>
    </source>
</reference>
<dbReference type="AlphaFoldDB" id="A0AAP0B846"/>
<dbReference type="GO" id="GO:0016602">
    <property type="term" value="C:CCAAT-binding factor complex"/>
    <property type="evidence" value="ECO:0007669"/>
    <property type="project" value="InterPro"/>
</dbReference>
<dbReference type="Pfam" id="PF00808">
    <property type="entry name" value="CBFD_NFYB_HMF"/>
    <property type="match status" value="1"/>
</dbReference>
<protein>
    <submittedName>
        <fullName evidence="5">Nuclear transcription factor Y subunit B-2</fullName>
    </submittedName>
</protein>
<dbReference type="GO" id="GO:0046982">
    <property type="term" value="F:protein heterodimerization activity"/>
    <property type="evidence" value="ECO:0007669"/>
    <property type="project" value="InterPro"/>
</dbReference>
<dbReference type="SUPFAM" id="SSF47113">
    <property type="entry name" value="Histone-fold"/>
    <property type="match status" value="1"/>
</dbReference>
<evidence type="ECO:0000256" key="3">
    <source>
        <dbReference type="ARBA" id="ARBA00023163"/>
    </source>
</evidence>
<keyword evidence="2" id="KW-0805">Transcription regulation</keyword>
<comment type="similarity">
    <text evidence="1">Belongs to the NFYB/HAP3 subunit family.</text>
</comment>
<keyword evidence="3" id="KW-0804">Transcription</keyword>
<evidence type="ECO:0000256" key="1">
    <source>
        <dbReference type="ARBA" id="ARBA00009053"/>
    </source>
</evidence>
<dbReference type="PANTHER" id="PTHR11064">
    <property type="entry name" value="CCAAT-BINDING TRANSCRIPTION FACTOR-RELATED"/>
    <property type="match status" value="1"/>
</dbReference>
<feature type="domain" description="Transcription factor CBF/NF-Y/archaeal histone" evidence="4">
    <location>
        <begin position="1"/>
        <end position="37"/>
    </location>
</feature>
<name>A0AAP0B846_9ASPA</name>
<comment type="caution">
    <text evidence="5">The sequence shown here is derived from an EMBL/GenBank/DDBJ whole genome shotgun (WGS) entry which is preliminary data.</text>
</comment>
<evidence type="ECO:0000256" key="2">
    <source>
        <dbReference type="ARBA" id="ARBA00023015"/>
    </source>
</evidence>
<accession>A0AAP0B846</accession>
<organism evidence="5 6">
    <name type="scientific">Platanthera zijinensis</name>
    <dbReference type="NCBI Taxonomy" id="2320716"/>
    <lineage>
        <taxon>Eukaryota</taxon>
        <taxon>Viridiplantae</taxon>
        <taxon>Streptophyta</taxon>
        <taxon>Embryophyta</taxon>
        <taxon>Tracheophyta</taxon>
        <taxon>Spermatophyta</taxon>
        <taxon>Magnoliopsida</taxon>
        <taxon>Liliopsida</taxon>
        <taxon>Asparagales</taxon>
        <taxon>Orchidaceae</taxon>
        <taxon>Orchidoideae</taxon>
        <taxon>Orchideae</taxon>
        <taxon>Orchidinae</taxon>
        <taxon>Platanthera</taxon>
    </lineage>
</organism>
<dbReference type="Proteomes" id="UP001418222">
    <property type="component" value="Unassembled WGS sequence"/>
</dbReference>
<dbReference type="EMBL" id="JBBWWQ010000013">
    <property type="protein sequence ID" value="KAK8933352.1"/>
    <property type="molecule type" value="Genomic_DNA"/>
</dbReference>
<dbReference type="InterPro" id="IPR009072">
    <property type="entry name" value="Histone-fold"/>
</dbReference>
<dbReference type="InterPro" id="IPR027113">
    <property type="entry name" value="Transc_fact_NFYB/HAP3"/>
</dbReference>
<dbReference type="InterPro" id="IPR003958">
    <property type="entry name" value="CBFA_NFYB_domain"/>
</dbReference>
<keyword evidence="6" id="KW-1185">Reference proteome</keyword>
<dbReference type="PANTHER" id="PTHR11064:SF189">
    <property type="entry name" value="NUCLEAR TRANSCRIPTION FACTOR Y SUBUNIT B-2"/>
    <property type="match status" value="1"/>
</dbReference>
<dbReference type="PRINTS" id="PR00615">
    <property type="entry name" value="CCAATSUBUNTA"/>
</dbReference>
<dbReference type="GO" id="GO:0000978">
    <property type="term" value="F:RNA polymerase II cis-regulatory region sequence-specific DNA binding"/>
    <property type="evidence" value="ECO:0007669"/>
    <property type="project" value="TreeGrafter"/>
</dbReference>
<evidence type="ECO:0000313" key="6">
    <source>
        <dbReference type="Proteomes" id="UP001418222"/>
    </source>
</evidence>